<dbReference type="GO" id="GO:0005524">
    <property type="term" value="F:ATP binding"/>
    <property type="evidence" value="ECO:0007669"/>
    <property type="project" value="UniProtKB-KW"/>
</dbReference>
<dbReference type="PROSITE" id="PS00211">
    <property type="entry name" value="ABC_TRANSPORTER_1"/>
    <property type="match status" value="1"/>
</dbReference>
<comment type="caution">
    <text evidence="5">The sequence shown here is derived from an EMBL/GenBank/DDBJ whole genome shotgun (WGS) entry which is preliminary data.</text>
</comment>
<keyword evidence="1" id="KW-0813">Transport</keyword>
<sequence>MKHTDTHFYNRLGVAFETPNFYQKFTAAENLQFFQSFYRKNRLDGQELMAKMGLSDAYHTRVSEFSKGMKMRLNLCRAFLHDPELIFLDEPTSGLDPVNVKKVKNFILEKKAQGKTIILNTHNMSVAEELCDRVAFIVNGSIKLIESPTVLKKQYSEKIVTVIYENEGVEIRKQFELKKLGQHTVFQNILKQDQIVKIETEEKTLEDIFIAFTGRNLQ</sequence>
<evidence type="ECO:0000313" key="5">
    <source>
        <dbReference type="EMBL" id="GAE29460.1"/>
    </source>
</evidence>
<evidence type="ECO:0000256" key="1">
    <source>
        <dbReference type="ARBA" id="ARBA00022448"/>
    </source>
</evidence>
<evidence type="ECO:0000259" key="4">
    <source>
        <dbReference type="Pfam" id="PF00005"/>
    </source>
</evidence>
<accession>W4QBS7</accession>
<dbReference type="InterPro" id="IPR017871">
    <property type="entry name" value="ABC_transporter-like_CS"/>
</dbReference>
<dbReference type="PANTHER" id="PTHR42711:SF18">
    <property type="entry name" value="ABC TRANSPORTER, ATP-BINDING PROTEIN"/>
    <property type="match status" value="1"/>
</dbReference>
<evidence type="ECO:0000256" key="2">
    <source>
        <dbReference type="ARBA" id="ARBA00022741"/>
    </source>
</evidence>
<evidence type="ECO:0000256" key="3">
    <source>
        <dbReference type="ARBA" id="ARBA00022840"/>
    </source>
</evidence>
<organism evidence="5 6">
    <name type="scientific">Halalkalibacter hemicellulosilyticusJCM 9152</name>
    <dbReference type="NCBI Taxonomy" id="1236971"/>
    <lineage>
        <taxon>Bacteria</taxon>
        <taxon>Bacillati</taxon>
        <taxon>Bacillota</taxon>
        <taxon>Bacilli</taxon>
        <taxon>Bacillales</taxon>
        <taxon>Bacillaceae</taxon>
        <taxon>Halalkalibacter</taxon>
    </lineage>
</organism>
<dbReference type="InterPro" id="IPR027417">
    <property type="entry name" value="P-loop_NTPase"/>
</dbReference>
<keyword evidence="6" id="KW-1185">Reference proteome</keyword>
<keyword evidence="3 5" id="KW-0067">ATP-binding</keyword>
<dbReference type="STRING" id="1236971.JCM9152_820"/>
<dbReference type="EMBL" id="BAUU01000004">
    <property type="protein sequence ID" value="GAE29460.1"/>
    <property type="molecule type" value="Genomic_DNA"/>
</dbReference>
<dbReference type="RefSeq" id="WP_369384515.1">
    <property type="nucleotide sequence ID" value="NZ_BAUU01000004.1"/>
</dbReference>
<dbReference type="AlphaFoldDB" id="W4QBS7"/>
<gene>
    <name evidence="5" type="ORF">JCM9152_820</name>
</gene>
<dbReference type="Pfam" id="PF00005">
    <property type="entry name" value="ABC_tran"/>
    <property type="match status" value="1"/>
</dbReference>
<dbReference type="Proteomes" id="UP000018895">
    <property type="component" value="Unassembled WGS sequence"/>
</dbReference>
<keyword evidence="2" id="KW-0547">Nucleotide-binding</keyword>
<reference evidence="5" key="1">
    <citation type="journal article" date="2014" name="Genome Announc.">
        <title>Draft Genome Sequences of Three Alkaliphilic Bacillus Strains, Bacillus wakoensis JCM 9140T, Bacillus akibai JCM 9157T, and Bacillus hemicellulosilyticus JCM 9152T.</title>
        <authorList>
            <person name="Yuki M."/>
            <person name="Oshima K."/>
            <person name="Suda W."/>
            <person name="Oshida Y."/>
            <person name="Kitamura K."/>
            <person name="Iida T."/>
            <person name="Hattori M."/>
            <person name="Ohkuma M."/>
        </authorList>
    </citation>
    <scope>NUCLEOTIDE SEQUENCE [LARGE SCALE GENOMIC DNA]</scope>
    <source>
        <strain evidence="5">JCM 9152</strain>
    </source>
</reference>
<dbReference type="InterPro" id="IPR050763">
    <property type="entry name" value="ABC_transporter_ATP-binding"/>
</dbReference>
<dbReference type="GO" id="GO:0016887">
    <property type="term" value="F:ATP hydrolysis activity"/>
    <property type="evidence" value="ECO:0007669"/>
    <property type="project" value="InterPro"/>
</dbReference>
<dbReference type="PANTHER" id="PTHR42711">
    <property type="entry name" value="ABC TRANSPORTER ATP-BINDING PROTEIN"/>
    <property type="match status" value="1"/>
</dbReference>
<name>W4QBS7_9BACI</name>
<dbReference type="InterPro" id="IPR003439">
    <property type="entry name" value="ABC_transporter-like_ATP-bd"/>
</dbReference>
<evidence type="ECO:0000313" key="6">
    <source>
        <dbReference type="Proteomes" id="UP000018895"/>
    </source>
</evidence>
<feature type="domain" description="ABC transporter" evidence="4">
    <location>
        <begin position="5"/>
        <end position="93"/>
    </location>
</feature>
<dbReference type="CDD" id="cd03230">
    <property type="entry name" value="ABC_DR_subfamily_A"/>
    <property type="match status" value="1"/>
</dbReference>
<dbReference type="Gene3D" id="3.40.50.300">
    <property type="entry name" value="P-loop containing nucleotide triphosphate hydrolases"/>
    <property type="match status" value="1"/>
</dbReference>
<protein>
    <submittedName>
        <fullName evidence="5">ATP-binding transport protein</fullName>
    </submittedName>
</protein>
<dbReference type="SUPFAM" id="SSF52540">
    <property type="entry name" value="P-loop containing nucleoside triphosphate hydrolases"/>
    <property type="match status" value="1"/>
</dbReference>
<proteinExistence type="predicted"/>